<evidence type="ECO:0000313" key="1">
    <source>
        <dbReference type="EMBL" id="GFY78706.1"/>
    </source>
</evidence>
<organism evidence="1 2">
    <name type="scientific">Trichonephila inaurata madagascariensis</name>
    <dbReference type="NCBI Taxonomy" id="2747483"/>
    <lineage>
        <taxon>Eukaryota</taxon>
        <taxon>Metazoa</taxon>
        <taxon>Ecdysozoa</taxon>
        <taxon>Arthropoda</taxon>
        <taxon>Chelicerata</taxon>
        <taxon>Arachnida</taxon>
        <taxon>Araneae</taxon>
        <taxon>Araneomorphae</taxon>
        <taxon>Entelegynae</taxon>
        <taxon>Araneoidea</taxon>
        <taxon>Nephilidae</taxon>
        <taxon>Trichonephila</taxon>
        <taxon>Trichonephila inaurata</taxon>
    </lineage>
</organism>
<comment type="caution">
    <text evidence="1">The sequence shown here is derived from an EMBL/GenBank/DDBJ whole genome shotgun (WGS) entry which is preliminary data.</text>
</comment>
<gene>
    <name evidence="1" type="ORF">TNIN_49441</name>
</gene>
<dbReference type="AlphaFoldDB" id="A0A8X6YWZ8"/>
<protein>
    <submittedName>
        <fullName evidence="1">Uncharacterized protein</fullName>
    </submittedName>
</protein>
<sequence>MGTLILAIGDWVCVTVRVSETTESFNSSMKEKCHFSDRPKPAFMEIDDPVPAEVKPVQLHPGLVQC</sequence>
<reference evidence="1" key="1">
    <citation type="submission" date="2020-08" db="EMBL/GenBank/DDBJ databases">
        <title>Multicomponent nature underlies the extraordinary mechanical properties of spider dragline silk.</title>
        <authorList>
            <person name="Kono N."/>
            <person name="Nakamura H."/>
            <person name="Mori M."/>
            <person name="Yoshida Y."/>
            <person name="Ohtoshi R."/>
            <person name="Malay A.D."/>
            <person name="Moran D.A.P."/>
            <person name="Tomita M."/>
            <person name="Numata K."/>
            <person name="Arakawa K."/>
        </authorList>
    </citation>
    <scope>NUCLEOTIDE SEQUENCE</scope>
</reference>
<keyword evidence="2" id="KW-1185">Reference proteome</keyword>
<dbReference type="Proteomes" id="UP000886998">
    <property type="component" value="Unassembled WGS sequence"/>
</dbReference>
<accession>A0A8X6YWZ8</accession>
<name>A0A8X6YWZ8_9ARAC</name>
<dbReference type="EMBL" id="BMAV01023156">
    <property type="protein sequence ID" value="GFY78706.1"/>
    <property type="molecule type" value="Genomic_DNA"/>
</dbReference>
<proteinExistence type="predicted"/>
<evidence type="ECO:0000313" key="2">
    <source>
        <dbReference type="Proteomes" id="UP000886998"/>
    </source>
</evidence>